<dbReference type="KEGG" id="hhd:HBHAL_1214"/>
<proteinExistence type="predicted"/>
<keyword evidence="1 2" id="KW-0807">Transducer</keyword>
<keyword evidence="4" id="KW-0472">Membrane</keyword>
<dbReference type="STRING" id="866895.HBHAL_1214"/>
<dbReference type="AlphaFoldDB" id="I0JHH4"/>
<dbReference type="InterPro" id="IPR004089">
    <property type="entry name" value="MCPsignal_dom"/>
</dbReference>
<dbReference type="PROSITE" id="PS50111">
    <property type="entry name" value="CHEMOTAXIS_TRANSDUC_2"/>
    <property type="match status" value="1"/>
</dbReference>
<evidence type="ECO:0000259" key="5">
    <source>
        <dbReference type="PROSITE" id="PS50111"/>
    </source>
</evidence>
<protein>
    <submittedName>
        <fullName evidence="6">Methyl-accepting chemotaxis protein</fullName>
    </submittedName>
</protein>
<dbReference type="PANTHER" id="PTHR32089:SF112">
    <property type="entry name" value="LYSOZYME-LIKE PROTEIN-RELATED"/>
    <property type="match status" value="1"/>
</dbReference>
<feature type="coiled-coil region" evidence="3">
    <location>
        <begin position="441"/>
        <end position="468"/>
    </location>
</feature>
<dbReference type="eggNOG" id="COG0840">
    <property type="taxonomic scope" value="Bacteria"/>
</dbReference>
<dbReference type="Pfam" id="PF00015">
    <property type="entry name" value="MCPsignal"/>
    <property type="match status" value="1"/>
</dbReference>
<dbReference type="SUPFAM" id="SSF58104">
    <property type="entry name" value="Methyl-accepting chemotaxis protein (MCP) signaling domain"/>
    <property type="match status" value="1"/>
</dbReference>
<organism evidence="6 7">
    <name type="scientific">Halobacillus halophilus (strain ATCC 35676 / DSM 2266 / JCM 20832 / KCTC 3685 / LMG 17431 / NBRC 102448 / NCIMB 2269)</name>
    <name type="common">Sporosarcina halophila</name>
    <dbReference type="NCBI Taxonomy" id="866895"/>
    <lineage>
        <taxon>Bacteria</taxon>
        <taxon>Bacillati</taxon>
        <taxon>Bacillota</taxon>
        <taxon>Bacilli</taxon>
        <taxon>Bacillales</taxon>
        <taxon>Bacillaceae</taxon>
        <taxon>Halobacillus</taxon>
    </lineage>
</organism>
<reference evidence="6 7" key="1">
    <citation type="journal article" date="2013" name="Environ. Microbiol.">
        <title>Chloride and organic osmolytes: a hybrid strategy to cope with elevated salinities by the moderately halophilic, chloride-dependent bacterium Halobacillus halophilus.</title>
        <authorList>
            <person name="Saum S.H."/>
            <person name="Pfeiffer F."/>
            <person name="Palm P."/>
            <person name="Rampp M."/>
            <person name="Schuster S.C."/>
            <person name="Muller V."/>
            <person name="Oesterhelt D."/>
        </authorList>
    </citation>
    <scope>NUCLEOTIDE SEQUENCE [LARGE SCALE GENOMIC DNA]</scope>
    <source>
        <strain evidence="7">ATCC 35676 / DSM 2266 / JCM 20832 / KCTC 3685 / LMG 17431 / NBRC 102448 / NCIMB 2269</strain>
    </source>
</reference>
<accession>I0JHH4</accession>
<feature type="transmembrane region" description="Helical" evidence="4">
    <location>
        <begin position="145"/>
        <end position="169"/>
    </location>
</feature>
<feature type="coiled-coil region" evidence="3">
    <location>
        <begin position="249"/>
        <end position="311"/>
    </location>
</feature>
<evidence type="ECO:0000256" key="4">
    <source>
        <dbReference type="SAM" id="Phobius"/>
    </source>
</evidence>
<dbReference type="PATRIC" id="fig|866895.3.peg.216"/>
<sequence>MLCFSFGVLIIAVTVYILHRIFGFLESYSLLMGVNNLSPSMNTLLYILLGITAALVFTGFALFRTNPNHRILPLIITLALTHGSMLIIASGDGLVEYHFSIFMVLALIAYYNSIAMLSISAGIFAVHHLVGYFFFPVLLCGTPNYKFSLLMIHAVFLLLTYGATLILILHKRNLEKEIEKERSLSSETYEAVVQHVNRSVVELGRLAQVIQRETNESANSAQDMAGSVQTMNAAAVTQRGQAEENTGKLAELLQTIKEMDEHIKEVEDHSEFANEQSLAGASVVGKARNRVQEANRSVEQLEKLFAQFLNQTGEVSTFVSVIRDITEKTNLLALNASIEAARAGEAGKGFAVVAEEVRKLARQSSHSAQSIHKVVSGIQEESAVIHSEMNECTLKINEGYKLMENAEGSLNVIQKATSEVTPRIKDTGQRSSQIRTSGAGVQASMQELKNAAKENEASSEQIAAASQQQLAMSQELEAVVDQLNQLTYELQELVDGMSIEKVS</sequence>
<dbReference type="PANTHER" id="PTHR32089">
    <property type="entry name" value="METHYL-ACCEPTING CHEMOTAXIS PROTEIN MCPB"/>
    <property type="match status" value="1"/>
</dbReference>
<keyword evidence="7" id="KW-1185">Reference proteome</keyword>
<gene>
    <name evidence="6" type="ordered locus">HBHAL_1214</name>
</gene>
<evidence type="ECO:0000256" key="3">
    <source>
        <dbReference type="SAM" id="Coils"/>
    </source>
</evidence>
<evidence type="ECO:0000313" key="7">
    <source>
        <dbReference type="Proteomes" id="UP000007397"/>
    </source>
</evidence>
<evidence type="ECO:0000256" key="1">
    <source>
        <dbReference type="ARBA" id="ARBA00023224"/>
    </source>
</evidence>
<dbReference type="EMBL" id="HE717023">
    <property type="protein sequence ID" value="CCG43592.1"/>
    <property type="molecule type" value="Genomic_DNA"/>
</dbReference>
<evidence type="ECO:0000313" key="6">
    <source>
        <dbReference type="EMBL" id="CCG43592.1"/>
    </source>
</evidence>
<keyword evidence="4" id="KW-0812">Transmembrane</keyword>
<dbReference type="GO" id="GO:0007165">
    <property type="term" value="P:signal transduction"/>
    <property type="evidence" value="ECO:0007669"/>
    <property type="project" value="UniProtKB-KW"/>
</dbReference>
<feature type="transmembrane region" description="Helical" evidence="4">
    <location>
        <begin position="71"/>
        <end position="91"/>
    </location>
</feature>
<keyword evidence="4" id="KW-1133">Transmembrane helix</keyword>
<name>I0JHH4_HALH3</name>
<dbReference type="Proteomes" id="UP000007397">
    <property type="component" value="Chromosome"/>
</dbReference>
<evidence type="ECO:0000256" key="2">
    <source>
        <dbReference type="PROSITE-ProRule" id="PRU00284"/>
    </source>
</evidence>
<keyword evidence="3" id="KW-0175">Coiled coil</keyword>
<dbReference type="Gene3D" id="1.10.287.950">
    <property type="entry name" value="Methyl-accepting chemotaxis protein"/>
    <property type="match status" value="1"/>
</dbReference>
<feature type="domain" description="Methyl-accepting transducer" evidence="5">
    <location>
        <begin position="213"/>
        <end position="484"/>
    </location>
</feature>
<dbReference type="GO" id="GO:0016020">
    <property type="term" value="C:membrane"/>
    <property type="evidence" value="ECO:0007669"/>
    <property type="project" value="InterPro"/>
</dbReference>
<feature type="transmembrane region" description="Helical" evidence="4">
    <location>
        <begin position="44"/>
        <end position="64"/>
    </location>
</feature>
<dbReference type="SMART" id="SM00283">
    <property type="entry name" value="MA"/>
    <property type="match status" value="1"/>
</dbReference>
<dbReference type="HOGENOM" id="CLU_000445_107_18_9"/>